<dbReference type="VEuPathDB" id="TriTrypDB:TcCLB.511245.90"/>
<dbReference type="Proteomes" id="UP000246121">
    <property type="component" value="Unassembled WGS sequence"/>
</dbReference>
<dbReference type="OrthoDB" id="267634at2759"/>
<sequence length="359" mass="40430">MRSVWLGCRSIVSPPLWPLRLRHSVQVGAHGGHAFRMCSRSESVVSTCAMRMSLRWHGTTTPPSASPEGSSGAVHSVLSAAGHNDEEEASSSRSFRGTVRTVRLHNMPRTWLHEEVMQFLHQVAEHAGIDPPPEATQDNGTEGNANSKEHEEEEEEDMTSAVPNVTSPFVARMHIPFGRRTGIVCGPPIIQLTSDALAGYLLNDLNFEPDDYRSRIYFTELVNDKYHEATRMVEKDEAALLKMEQQEALESLELDRYLMAPDLLYDIAKMRQRRLVTRRSKLLLHTFADDDRPDEGEDGKDQSEVKDDDPTNENKRVRLRGHKKSKKTLRCVGEYKELGRGSVHSVPLALPYVQGRRGV</sequence>
<feature type="compositionally biased region" description="Basic and acidic residues" evidence="2">
    <location>
        <begin position="299"/>
        <end position="316"/>
    </location>
</feature>
<evidence type="ECO:0008006" key="5">
    <source>
        <dbReference type="Google" id="ProtNLM"/>
    </source>
</evidence>
<evidence type="ECO:0000313" key="3">
    <source>
        <dbReference type="EMBL" id="PWU90261.1"/>
    </source>
</evidence>
<dbReference type="VEuPathDB" id="TriTrypDB:TCDM_05383"/>
<evidence type="ECO:0000256" key="1">
    <source>
        <dbReference type="SAM" id="Coils"/>
    </source>
</evidence>
<dbReference type="VEuPathDB" id="TriTrypDB:BCY84_20292"/>
<dbReference type="VEuPathDB" id="TriTrypDB:TcCL_NonESM03600"/>
<name>A0A2V2V238_TRYCR</name>
<dbReference type="VEuPathDB" id="TriTrypDB:TcG_05010"/>
<dbReference type="EMBL" id="PRFA01000052">
    <property type="protein sequence ID" value="PWU90261.1"/>
    <property type="molecule type" value="Genomic_DNA"/>
</dbReference>
<dbReference type="VEuPathDB" id="TriTrypDB:C3747_35g77"/>
<comment type="caution">
    <text evidence="3">The sequence shown here is derived from an EMBL/GenBank/DDBJ whole genome shotgun (WGS) entry which is preliminary data.</text>
</comment>
<accession>A0A2V2V238</accession>
<evidence type="ECO:0000256" key="2">
    <source>
        <dbReference type="SAM" id="MobiDB-lite"/>
    </source>
</evidence>
<feature type="region of interest" description="Disordered" evidence="2">
    <location>
        <begin position="289"/>
        <end position="325"/>
    </location>
</feature>
<dbReference type="VEuPathDB" id="TriTrypDB:C4B63_52g68"/>
<reference evidence="3 4" key="1">
    <citation type="journal article" date="2018" name="Microb. Genom.">
        <title>Expanding an expanded genome: long-read sequencing of Trypanosoma cruzi.</title>
        <authorList>
            <person name="Berna L."/>
            <person name="Rodriguez M."/>
            <person name="Chiribao M.L."/>
            <person name="Parodi-Talice A."/>
            <person name="Pita S."/>
            <person name="Rijo G."/>
            <person name="Alvarez-Valin F."/>
            <person name="Robello C."/>
        </authorList>
    </citation>
    <scope>NUCLEOTIDE SEQUENCE [LARGE SCALE GENOMIC DNA]</scope>
    <source>
        <strain evidence="3 4">Dm28c</strain>
    </source>
</reference>
<dbReference type="VEuPathDB" id="TriTrypDB:Tc_MARK_8135"/>
<dbReference type="VEuPathDB" id="TriTrypDB:TcCLB.506661.70"/>
<proteinExistence type="predicted"/>
<feature type="region of interest" description="Disordered" evidence="2">
    <location>
        <begin position="128"/>
        <end position="165"/>
    </location>
</feature>
<evidence type="ECO:0000313" key="4">
    <source>
        <dbReference type="Proteomes" id="UP000246121"/>
    </source>
</evidence>
<dbReference type="VEuPathDB" id="TriTrypDB:TcBrA4_0133710"/>
<dbReference type="VEuPathDB" id="TriTrypDB:ECC02_005046"/>
<dbReference type="VEuPathDB" id="TriTrypDB:TCSYLVIO_010460"/>
<organism evidence="3 4">
    <name type="scientific">Trypanosoma cruzi</name>
    <dbReference type="NCBI Taxonomy" id="5693"/>
    <lineage>
        <taxon>Eukaryota</taxon>
        <taxon>Discoba</taxon>
        <taxon>Euglenozoa</taxon>
        <taxon>Kinetoplastea</taxon>
        <taxon>Metakinetoplastina</taxon>
        <taxon>Trypanosomatida</taxon>
        <taxon>Trypanosomatidae</taxon>
        <taxon>Trypanosoma</taxon>
        <taxon>Schizotrypanum</taxon>
    </lineage>
</organism>
<feature type="compositionally biased region" description="Polar residues" evidence="2">
    <location>
        <begin position="136"/>
        <end position="146"/>
    </location>
</feature>
<protein>
    <recommendedName>
        <fullName evidence="5">CRIB domain-containing protein</fullName>
    </recommendedName>
</protein>
<gene>
    <name evidence="3" type="ORF">C4B63_52g68</name>
</gene>
<feature type="coiled-coil region" evidence="1">
    <location>
        <begin position="226"/>
        <end position="255"/>
    </location>
</feature>
<keyword evidence="1" id="KW-0175">Coiled coil</keyword>
<dbReference type="AlphaFoldDB" id="A0A2V2V238"/>